<keyword evidence="3" id="KW-1185">Reference proteome</keyword>
<gene>
    <name evidence="2" type="ORF">GCM10007384_36200</name>
</gene>
<proteinExistence type="predicted"/>
<feature type="transmembrane region" description="Helical" evidence="1">
    <location>
        <begin position="20"/>
        <end position="42"/>
    </location>
</feature>
<evidence type="ECO:0000256" key="1">
    <source>
        <dbReference type="SAM" id="Phobius"/>
    </source>
</evidence>
<accession>A0A918JYC4</accession>
<dbReference type="EMBL" id="BMWS01000033">
    <property type="protein sequence ID" value="GGX32038.1"/>
    <property type="molecule type" value="Genomic_DNA"/>
</dbReference>
<comment type="caution">
    <text evidence="2">The sequence shown here is derived from an EMBL/GenBank/DDBJ whole genome shotgun (WGS) entry which is preliminary data.</text>
</comment>
<dbReference type="Pfam" id="PF09527">
    <property type="entry name" value="ATPase_gene1"/>
    <property type="match status" value="1"/>
</dbReference>
<keyword evidence="1" id="KW-1133">Transmembrane helix</keyword>
<evidence type="ECO:0008006" key="4">
    <source>
        <dbReference type="Google" id="ProtNLM"/>
    </source>
</evidence>
<name>A0A918JYC4_9FLAO</name>
<sequence length="80" mass="8942">MNKKQDKANQQGKGNQLKKYAKFTTIGIQMMAIIVGGYYLGVYLDEKSGCQVPFYSKWVGMGSVFLAIGSVLWQVIKESK</sequence>
<protein>
    <recommendedName>
        <fullName evidence="4">F0F1-ATPase subunit Ca2+/Mg2+ transporter</fullName>
    </recommendedName>
</protein>
<reference evidence="2 3" key="1">
    <citation type="journal article" date="2014" name="Int. J. Syst. Evol. Microbiol.">
        <title>Complete genome sequence of Corynebacterium casei LMG S-19264T (=DSM 44701T), isolated from a smear-ripened cheese.</title>
        <authorList>
            <consortium name="US DOE Joint Genome Institute (JGI-PGF)"/>
            <person name="Walter F."/>
            <person name="Albersmeier A."/>
            <person name="Kalinowski J."/>
            <person name="Ruckert C."/>
        </authorList>
    </citation>
    <scope>NUCLEOTIDE SEQUENCE [LARGE SCALE GENOMIC DNA]</scope>
    <source>
        <strain evidence="2 3">KCTC 12285</strain>
    </source>
</reference>
<evidence type="ECO:0000313" key="2">
    <source>
        <dbReference type="EMBL" id="GGX32038.1"/>
    </source>
</evidence>
<organism evidence="2 3">
    <name type="scientific">Aquimarina muelleri</name>
    <dbReference type="NCBI Taxonomy" id="279356"/>
    <lineage>
        <taxon>Bacteria</taxon>
        <taxon>Pseudomonadati</taxon>
        <taxon>Bacteroidota</taxon>
        <taxon>Flavobacteriia</taxon>
        <taxon>Flavobacteriales</taxon>
        <taxon>Flavobacteriaceae</taxon>
        <taxon>Aquimarina</taxon>
    </lineage>
</organism>
<dbReference type="InterPro" id="IPR032820">
    <property type="entry name" value="ATPase_put"/>
</dbReference>
<feature type="transmembrane region" description="Helical" evidence="1">
    <location>
        <begin position="54"/>
        <end position="76"/>
    </location>
</feature>
<keyword evidence="1" id="KW-0472">Membrane</keyword>
<dbReference type="RefSeq" id="WP_262891763.1">
    <property type="nucleotide sequence ID" value="NZ_BMWS01000033.1"/>
</dbReference>
<dbReference type="AlphaFoldDB" id="A0A918JYC4"/>
<keyword evidence="1" id="KW-0812">Transmembrane</keyword>
<dbReference type="Proteomes" id="UP000601108">
    <property type="component" value="Unassembled WGS sequence"/>
</dbReference>
<evidence type="ECO:0000313" key="3">
    <source>
        <dbReference type="Proteomes" id="UP000601108"/>
    </source>
</evidence>